<evidence type="ECO:0000313" key="11">
    <source>
        <dbReference type="Proteomes" id="UP000298416"/>
    </source>
</evidence>
<feature type="compositionally biased region" description="Polar residues" evidence="7">
    <location>
        <begin position="50"/>
        <end position="64"/>
    </location>
</feature>
<feature type="compositionally biased region" description="Polar residues" evidence="7">
    <location>
        <begin position="159"/>
        <end position="188"/>
    </location>
</feature>
<evidence type="ECO:0000313" key="10">
    <source>
        <dbReference type="EMBL" id="KAG6420265.1"/>
    </source>
</evidence>
<dbReference type="SUPFAM" id="SSF48371">
    <property type="entry name" value="ARM repeat"/>
    <property type="match status" value="2"/>
</dbReference>
<dbReference type="Gene3D" id="1.25.40.180">
    <property type="match status" value="2"/>
</dbReference>
<feature type="compositionally biased region" description="Polar residues" evidence="7">
    <location>
        <begin position="22"/>
        <end position="31"/>
    </location>
</feature>
<gene>
    <name evidence="10" type="ORF">SASPL_116788</name>
</gene>
<evidence type="ECO:0000256" key="2">
    <source>
        <dbReference type="ARBA" id="ARBA00022540"/>
    </source>
</evidence>
<dbReference type="InterPro" id="IPR016024">
    <property type="entry name" value="ARM-type_fold"/>
</dbReference>
<comment type="caution">
    <text evidence="10">The sequence shown here is derived from an EMBL/GenBank/DDBJ whole genome shotgun (WGS) entry which is preliminary data.</text>
</comment>
<dbReference type="PANTHER" id="PTHR23253:SF9">
    <property type="entry name" value="EUKARYOTIC TRANSLATION INITIATION FACTOR 4 GAMMA 2"/>
    <property type="match status" value="1"/>
</dbReference>
<dbReference type="GO" id="GO:0006417">
    <property type="term" value="P:regulation of translation"/>
    <property type="evidence" value="ECO:0007669"/>
    <property type="project" value="UniProtKB-KW"/>
</dbReference>
<sequence>MNQNQSRAERSDSVQYRKTVRSDSSNQQRQYSGGVSTKGGGGASSASTSLSNRSFKKYNNNAPVAQQGARPWNVDSSDSSAVHSVNNGAHQLQPAQSEPSLGLQKTEANLNLLLSGILLSIWVSMCLAVGVPEAPTSKIPSNLNPTEASLKTTRPVPKSPSSNVSLAAAPSNVSSDSKAPETPTSGDASKSYPMQFGSISTVITNVMQIPARTSSAPPNLDEQKKDQERYDSSRKAPALPTPSISKQHFHKKDAGIHDRPNSGEAHLASRPKRDAQVSAAQPGIQTQRPAVHLIPNMPMQFPFHQQQIVQFGGQNPQIQSQALSGPMPIPMSLPLGNPSVQHSMFVQGIQPHLMQPQAMMHQGQGLNFPPQIGPQLPHQLGNMGMSLVPQFPQQAPVKYNGSRKTVKITHPETHEELRLDSSPAPSSYNAAPHFYPPASSVPLGSTHVPPNSQPPRLHNQVTVKSPIISHAEKDPLPPSGSLSVGKAEASKPSRLKAEPPVSSLSSSSQPKAGLGVSHVSVTSSSPVTVERDVPYSASGSTSMDVSVSASTRSSDGSRVGASHPDSFNDMPKRPGSRGQQEQDLSLYTSLLTLPSQLPDVATTEAKHIPSESAKDPLLTAVATSSEASSMTGEGAIEENTGNTNKGLGMLVLDSTQSEPEAIGGFEQAEAISAESSVENSMKSLTLKSPEMIGKLKENPNKEVASINSGSSEHTREKSEQLSRFCSNDVEREGTLAVAAGISSGEKLESSVPVTALNKNEIMGCSTGVLVSPSPFSVKEKGSDANVAKGAAPKGKKKKKELYRKAEAASTSSDLYMAYKGPEEKKETITNVKSSEKPSSVSEDKTSIGVSQENVAASEKPALNKVEPDDWEDAAEISSPQLGTSRNENEDNDDGDGSTTKKYSRDFLLKFLELWTDLPEGFEITSDIADSLIVSSINLPRESYPSPGRSVDRHIGGSRPDRRGSGLGDEDKWNKFPGPPMVGRGDMWNDVGYMNNAVGFRPGQGGNNGVLRNPRAQTPQYAGGILSGPMQSLGPQGNLQRNNVDSDRWQRGAGFTKDLMPYPQTPMQVMHKAENKYEVGKVSDEEEAKQRQLKGILNKLTPQNFEKLFQQVKQVNIDNVITLSGVISQIFDKALMEPTFCEMYANFCFHLAAELPDLSVDNEKITFKRLLLNKCQEEFERGEREEEEANKAEEEGEVKQTAEEREEKRLRARRRMLGNIRLIGELYKKRMLTERIMHECINKLLGQYQNPDEENIEALCKLMSTIGGMIDHPKAKEHMDAYYNFMAQLSNNMKLSSRVRFMLKDAIDLRKNKWQQRRKVEGPKKIEEVHRDAAQERAQVGRLGRTPSMGNSSRRGPPMDFGARSPGMLSSPNYHISGFRGAPPQLRGYGSQDVRTDERHSSVPLPQRPLGDDFITLGPQGGLARGMAFTGQPLAANVPSAEMQSPGDGRGMGHGQNGFSSIPERAAYGQRQDLMPRHMQERFAAPPTFDQSHPQEQNNTYGSRDAWNDLASDGSLPTYPSPSPQGGHLSIMNDVSSDKVWPEEKLHDKSVAAIKEFYSARDEKEVALCIKDLNAPSFYPTMISQWVTDSFERKDMERDLLTNLLINLSKLQDRVINEDQLIKGFESVLAVLEDAVNDAPRAGEFLGRIFGKIILENVISLSDIGRLIYEGGEEQGQLVESGVAANVLASIFDTIKSEKGDSVLDEVRSSSNLRVEDFRPPGSNKAFRIDKYI</sequence>
<evidence type="ECO:0000256" key="6">
    <source>
        <dbReference type="ARBA" id="ARBA00075135"/>
    </source>
</evidence>
<feature type="compositionally biased region" description="Low complexity" evidence="7">
    <location>
        <begin position="516"/>
        <end position="528"/>
    </location>
</feature>
<dbReference type="InterPro" id="IPR003890">
    <property type="entry name" value="MIF4G-like_typ-3"/>
</dbReference>
<feature type="region of interest" description="Disordered" evidence="7">
    <location>
        <begin position="623"/>
        <end position="645"/>
    </location>
</feature>
<evidence type="ECO:0000256" key="5">
    <source>
        <dbReference type="ARBA" id="ARBA00067320"/>
    </source>
</evidence>
<dbReference type="EMBL" id="PNBA02000006">
    <property type="protein sequence ID" value="KAG6420265.1"/>
    <property type="molecule type" value="Genomic_DNA"/>
</dbReference>
<feature type="compositionally biased region" description="Low complexity" evidence="7">
    <location>
        <begin position="73"/>
        <end position="84"/>
    </location>
</feature>
<evidence type="ECO:0000256" key="7">
    <source>
        <dbReference type="SAM" id="MobiDB-lite"/>
    </source>
</evidence>
<feature type="region of interest" description="Disordered" evidence="7">
    <location>
        <begin position="211"/>
        <end position="283"/>
    </location>
</feature>
<feature type="region of interest" description="Disordered" evidence="7">
    <location>
        <begin position="695"/>
        <end position="723"/>
    </location>
</feature>
<comment type="similarity">
    <text evidence="1">Belongs to the eukaryotic initiation factor 4G family.</text>
</comment>
<keyword evidence="11" id="KW-1185">Reference proteome</keyword>
<keyword evidence="8" id="KW-1133">Transmembrane helix</keyword>
<feature type="compositionally biased region" description="Basic and acidic residues" evidence="7">
    <location>
        <begin position="488"/>
        <end position="497"/>
    </location>
</feature>
<feature type="region of interest" description="Disordered" evidence="7">
    <location>
        <begin position="941"/>
        <end position="979"/>
    </location>
</feature>
<dbReference type="Proteomes" id="UP000298416">
    <property type="component" value="Unassembled WGS sequence"/>
</dbReference>
<feature type="region of interest" description="Disordered" evidence="7">
    <location>
        <begin position="1342"/>
        <end position="1411"/>
    </location>
</feature>
<name>A0A8X8XUI7_SALSN</name>
<dbReference type="FunFam" id="1.25.40.180:FF:000024">
    <property type="entry name" value="Eukaryotic translation initiation factor 4G"/>
    <property type="match status" value="1"/>
</dbReference>
<dbReference type="GO" id="GO:0003729">
    <property type="term" value="F:mRNA binding"/>
    <property type="evidence" value="ECO:0007669"/>
    <property type="project" value="TreeGrafter"/>
</dbReference>
<feature type="transmembrane region" description="Helical" evidence="8">
    <location>
        <begin position="110"/>
        <end position="131"/>
    </location>
</feature>
<feature type="region of interest" description="Disordered" evidence="7">
    <location>
        <begin position="470"/>
        <end position="581"/>
    </location>
</feature>
<dbReference type="Pfam" id="PF02847">
    <property type="entry name" value="MA3"/>
    <property type="match status" value="1"/>
</dbReference>
<accession>A0A8X8XUI7</accession>
<dbReference type="Pfam" id="PF02854">
    <property type="entry name" value="MIF4G"/>
    <property type="match status" value="1"/>
</dbReference>
<feature type="region of interest" description="Disordered" evidence="7">
    <location>
        <begin position="1485"/>
        <end position="1531"/>
    </location>
</feature>
<feature type="domain" description="MI" evidence="9">
    <location>
        <begin position="1544"/>
        <end position="1668"/>
    </location>
</feature>
<dbReference type="GO" id="GO:0003743">
    <property type="term" value="F:translation initiation factor activity"/>
    <property type="evidence" value="ECO:0007669"/>
    <property type="project" value="UniProtKB-KW"/>
</dbReference>
<feature type="compositionally biased region" description="Polar residues" evidence="7">
    <location>
        <begin position="138"/>
        <end position="152"/>
    </location>
</feature>
<dbReference type="SMART" id="SM00544">
    <property type="entry name" value="MA3"/>
    <property type="match status" value="1"/>
</dbReference>
<dbReference type="SMART" id="SM00543">
    <property type="entry name" value="MIF4G"/>
    <property type="match status" value="1"/>
</dbReference>
<feature type="compositionally biased region" description="Basic and acidic residues" evidence="7">
    <location>
        <begin position="409"/>
        <end position="419"/>
    </location>
</feature>
<evidence type="ECO:0000256" key="3">
    <source>
        <dbReference type="ARBA" id="ARBA00022845"/>
    </source>
</evidence>
<feature type="compositionally biased region" description="Low complexity" evidence="7">
    <location>
        <begin position="421"/>
        <end position="432"/>
    </location>
</feature>
<feature type="region of interest" description="Disordered" evidence="7">
    <location>
        <begin position="408"/>
        <end position="458"/>
    </location>
</feature>
<proteinExistence type="inferred from homology"/>
<reference evidence="10" key="1">
    <citation type="submission" date="2018-01" db="EMBL/GenBank/DDBJ databases">
        <authorList>
            <person name="Mao J.F."/>
        </authorList>
    </citation>
    <scope>NUCLEOTIDE SEQUENCE</scope>
    <source>
        <strain evidence="10">Huo1</strain>
        <tissue evidence="10">Leaf</tissue>
    </source>
</reference>
<dbReference type="InterPro" id="IPR003891">
    <property type="entry name" value="Initiation_fac_eIF4g_MI"/>
</dbReference>
<feature type="compositionally biased region" description="Basic and acidic residues" evidence="7">
    <location>
        <begin position="252"/>
        <end position="261"/>
    </location>
</feature>
<feature type="compositionally biased region" description="Basic and acidic residues" evidence="7">
    <location>
        <begin position="221"/>
        <end position="234"/>
    </location>
</feature>
<evidence type="ECO:0000256" key="4">
    <source>
        <dbReference type="ARBA" id="ARBA00022917"/>
    </source>
</evidence>
<feature type="region of interest" description="Disordered" evidence="7">
    <location>
        <begin position="1"/>
        <end position="84"/>
    </location>
</feature>
<reference evidence="10" key="2">
    <citation type="submission" date="2020-08" db="EMBL/GenBank/DDBJ databases">
        <title>Plant Genome Project.</title>
        <authorList>
            <person name="Zhang R.-G."/>
        </authorList>
    </citation>
    <scope>NUCLEOTIDE SEQUENCE</scope>
    <source>
        <strain evidence="10">Huo1</strain>
        <tissue evidence="10">Leaf</tissue>
    </source>
</reference>
<feature type="region of interest" description="Disordered" evidence="7">
    <location>
        <begin position="1180"/>
        <end position="1204"/>
    </location>
</feature>
<keyword evidence="8" id="KW-0472">Membrane</keyword>
<evidence type="ECO:0000256" key="1">
    <source>
        <dbReference type="ARBA" id="ARBA00005775"/>
    </source>
</evidence>
<keyword evidence="2" id="KW-0396">Initiation factor</keyword>
<organism evidence="10">
    <name type="scientific">Salvia splendens</name>
    <name type="common">Scarlet sage</name>
    <dbReference type="NCBI Taxonomy" id="180675"/>
    <lineage>
        <taxon>Eukaryota</taxon>
        <taxon>Viridiplantae</taxon>
        <taxon>Streptophyta</taxon>
        <taxon>Embryophyta</taxon>
        <taxon>Tracheophyta</taxon>
        <taxon>Spermatophyta</taxon>
        <taxon>Magnoliopsida</taxon>
        <taxon>eudicotyledons</taxon>
        <taxon>Gunneridae</taxon>
        <taxon>Pentapetalae</taxon>
        <taxon>asterids</taxon>
        <taxon>lamiids</taxon>
        <taxon>Lamiales</taxon>
        <taxon>Lamiaceae</taxon>
        <taxon>Nepetoideae</taxon>
        <taxon>Mentheae</taxon>
        <taxon>Salviinae</taxon>
        <taxon>Salvia</taxon>
        <taxon>Salvia subgen. Calosphace</taxon>
        <taxon>core Calosphace</taxon>
    </lineage>
</organism>
<keyword evidence="4" id="KW-0648">Protein biosynthesis</keyword>
<dbReference type="FunFam" id="1.25.40.180:FF:000034">
    <property type="entry name" value="Eukaryotic translation initiation factor 4G"/>
    <property type="match status" value="1"/>
</dbReference>
<dbReference type="PANTHER" id="PTHR23253">
    <property type="entry name" value="EUKARYOTIC TRANSLATION INITIATION FACTOR 4 GAMMA"/>
    <property type="match status" value="1"/>
</dbReference>
<feature type="compositionally biased region" description="Basic and acidic residues" evidence="7">
    <location>
        <begin position="949"/>
        <end position="973"/>
    </location>
</feature>
<keyword evidence="8" id="KW-0812">Transmembrane</keyword>
<feature type="region of interest" description="Disordered" evidence="7">
    <location>
        <begin position="134"/>
        <end position="193"/>
    </location>
</feature>
<evidence type="ECO:0000256" key="8">
    <source>
        <dbReference type="SAM" id="Phobius"/>
    </source>
</evidence>
<dbReference type="PROSITE" id="PS51366">
    <property type="entry name" value="MI"/>
    <property type="match status" value="1"/>
</dbReference>
<feature type="compositionally biased region" description="Polar residues" evidence="7">
    <location>
        <begin position="537"/>
        <end position="556"/>
    </location>
</feature>
<feature type="compositionally biased region" description="Polar residues" evidence="7">
    <location>
        <begin position="1488"/>
        <end position="1501"/>
    </location>
</feature>
<protein>
    <recommendedName>
        <fullName evidence="5">Eukaryotic translation initiation factor 4G</fullName>
    </recommendedName>
    <alternativeName>
        <fullName evidence="6">Protein synthesis initiation factor 4G</fullName>
    </alternativeName>
</protein>
<keyword evidence="3" id="KW-0810">Translation regulation</keyword>
<dbReference type="GO" id="GO:0016281">
    <property type="term" value="C:eukaryotic translation initiation factor 4F complex"/>
    <property type="evidence" value="ECO:0007669"/>
    <property type="project" value="TreeGrafter"/>
</dbReference>
<feature type="region of interest" description="Disordered" evidence="7">
    <location>
        <begin position="777"/>
        <end position="899"/>
    </location>
</feature>
<evidence type="ECO:0000259" key="9">
    <source>
        <dbReference type="PROSITE" id="PS51366"/>
    </source>
</evidence>